<evidence type="ECO:0000313" key="3">
    <source>
        <dbReference type="Proteomes" id="UP000823388"/>
    </source>
</evidence>
<proteinExistence type="predicted"/>
<sequence length="250" mass="28238">MLRRRDKPKWNGPPRNLKPSSNSGVRGEEKEARGAESHSLLRVSLPPGRDRQVHHHTHAPPPPPTKFTNPPEAQKFPWEEKSRAKSGAPNPSDPEALPRARSESCKSPLKFPNPPRVAAAFPATDPPPRRSRCRDFQIHLRCFVSPPLCYCRHELSRPGRHRGPSRACEARGSLPRKSPLVERRRPLFLAAPALCWCLSGVGVEIHPGVDRFLSVRWFSSSRAEDQSTKVHEQFVSPRIRGVRLNPHARR</sequence>
<evidence type="ECO:0000313" key="2">
    <source>
        <dbReference type="EMBL" id="KAG2572427.1"/>
    </source>
</evidence>
<feature type="compositionally biased region" description="Basic and acidic residues" evidence="1">
    <location>
        <begin position="26"/>
        <end position="36"/>
    </location>
</feature>
<dbReference type="Proteomes" id="UP000823388">
    <property type="component" value="Chromosome 7K"/>
</dbReference>
<dbReference type="AlphaFoldDB" id="A0A8T0QBJ9"/>
<comment type="caution">
    <text evidence="2">The sequence shown here is derived from an EMBL/GenBank/DDBJ whole genome shotgun (WGS) entry which is preliminary data.</text>
</comment>
<evidence type="ECO:0000256" key="1">
    <source>
        <dbReference type="SAM" id="MobiDB-lite"/>
    </source>
</evidence>
<accession>A0A8T0QBJ9</accession>
<name>A0A8T0QBJ9_PANVG</name>
<protein>
    <submittedName>
        <fullName evidence="2">Uncharacterized protein</fullName>
    </submittedName>
</protein>
<dbReference type="EMBL" id="CM029049">
    <property type="protein sequence ID" value="KAG2572427.1"/>
    <property type="molecule type" value="Genomic_DNA"/>
</dbReference>
<organism evidence="2 3">
    <name type="scientific">Panicum virgatum</name>
    <name type="common">Blackwell switchgrass</name>
    <dbReference type="NCBI Taxonomy" id="38727"/>
    <lineage>
        <taxon>Eukaryota</taxon>
        <taxon>Viridiplantae</taxon>
        <taxon>Streptophyta</taxon>
        <taxon>Embryophyta</taxon>
        <taxon>Tracheophyta</taxon>
        <taxon>Spermatophyta</taxon>
        <taxon>Magnoliopsida</taxon>
        <taxon>Liliopsida</taxon>
        <taxon>Poales</taxon>
        <taxon>Poaceae</taxon>
        <taxon>PACMAD clade</taxon>
        <taxon>Panicoideae</taxon>
        <taxon>Panicodae</taxon>
        <taxon>Paniceae</taxon>
        <taxon>Panicinae</taxon>
        <taxon>Panicum</taxon>
        <taxon>Panicum sect. Hiantes</taxon>
    </lineage>
</organism>
<reference evidence="2" key="1">
    <citation type="submission" date="2020-05" db="EMBL/GenBank/DDBJ databases">
        <title>WGS assembly of Panicum virgatum.</title>
        <authorList>
            <person name="Lovell J.T."/>
            <person name="Jenkins J."/>
            <person name="Shu S."/>
            <person name="Juenger T.E."/>
            <person name="Schmutz J."/>
        </authorList>
    </citation>
    <scope>NUCLEOTIDE SEQUENCE</scope>
    <source>
        <strain evidence="2">AP13</strain>
    </source>
</reference>
<keyword evidence="3" id="KW-1185">Reference proteome</keyword>
<feature type="region of interest" description="Disordered" evidence="1">
    <location>
        <begin position="1"/>
        <end position="129"/>
    </location>
</feature>
<gene>
    <name evidence="2" type="ORF">PVAP13_7KG178055</name>
</gene>